<dbReference type="InterPro" id="IPR001537">
    <property type="entry name" value="SpoU_MeTrfase"/>
</dbReference>
<dbReference type="Pfam" id="PF22435">
    <property type="entry name" value="MRM3-like_sub_bind"/>
    <property type="match status" value="1"/>
</dbReference>
<dbReference type="GO" id="GO:0008168">
    <property type="term" value="F:methyltransferase activity"/>
    <property type="evidence" value="ECO:0007669"/>
    <property type="project" value="UniProtKB-KW"/>
</dbReference>
<dbReference type="PANTHER" id="PTHR43191:SF2">
    <property type="entry name" value="RRNA METHYLTRANSFERASE 3, MITOCHONDRIAL"/>
    <property type="match status" value="1"/>
</dbReference>
<evidence type="ECO:0000256" key="2">
    <source>
        <dbReference type="ARBA" id="ARBA00022603"/>
    </source>
</evidence>
<dbReference type="RefSeq" id="WP_376845203.1">
    <property type="nucleotide sequence ID" value="NZ_JBHSFW010000001.1"/>
</dbReference>
<dbReference type="CDD" id="cd18095">
    <property type="entry name" value="SpoU-like_rRNA-MTase"/>
    <property type="match status" value="1"/>
</dbReference>
<gene>
    <name evidence="5" type="ORF">ACFO4N_05610</name>
</gene>
<dbReference type="PANTHER" id="PTHR43191">
    <property type="entry name" value="RRNA METHYLTRANSFERASE 3"/>
    <property type="match status" value="1"/>
</dbReference>
<dbReference type="Gene3D" id="3.40.1280.10">
    <property type="match status" value="1"/>
</dbReference>
<keyword evidence="2 5" id="KW-0489">Methyltransferase</keyword>
<dbReference type="InterPro" id="IPR029064">
    <property type="entry name" value="Ribosomal_eL30-like_sf"/>
</dbReference>
<proteinExistence type="inferred from homology"/>
<protein>
    <submittedName>
        <fullName evidence="5">TrmH family RNA methyltransferase</fullName>
    </submittedName>
</protein>
<dbReference type="SUPFAM" id="SSF55315">
    <property type="entry name" value="L30e-like"/>
    <property type="match status" value="1"/>
</dbReference>
<accession>A0ABV9GJ86</accession>
<comment type="caution">
    <text evidence="5">The sequence shown here is derived from an EMBL/GenBank/DDBJ whole genome shotgun (WGS) entry which is preliminary data.</text>
</comment>
<evidence type="ECO:0000256" key="1">
    <source>
        <dbReference type="ARBA" id="ARBA00007228"/>
    </source>
</evidence>
<dbReference type="Proteomes" id="UP001596022">
    <property type="component" value="Unassembled WGS sequence"/>
</dbReference>
<reference evidence="6" key="1">
    <citation type="journal article" date="2019" name="Int. J. Syst. Evol. Microbiol.">
        <title>The Global Catalogue of Microorganisms (GCM) 10K type strain sequencing project: providing services to taxonomists for standard genome sequencing and annotation.</title>
        <authorList>
            <consortium name="The Broad Institute Genomics Platform"/>
            <consortium name="The Broad Institute Genome Sequencing Center for Infectious Disease"/>
            <person name="Wu L."/>
            <person name="Ma J."/>
        </authorList>
    </citation>
    <scope>NUCLEOTIDE SEQUENCE [LARGE SCALE GENOMIC DNA]</scope>
    <source>
        <strain evidence="6">CGMCC 1.16306</strain>
    </source>
</reference>
<dbReference type="InterPro" id="IPR053888">
    <property type="entry name" value="MRM3-like_sub_bind"/>
</dbReference>
<keyword evidence="6" id="KW-1185">Reference proteome</keyword>
<dbReference type="Gene3D" id="3.30.1330.30">
    <property type="match status" value="1"/>
</dbReference>
<comment type="similarity">
    <text evidence="1">Belongs to the class IV-like SAM-binding methyltransferase superfamily. RNA methyltransferase TrmH family.</text>
</comment>
<dbReference type="InterPro" id="IPR029026">
    <property type="entry name" value="tRNA_m1G_MTases_N"/>
</dbReference>
<dbReference type="InterPro" id="IPR029028">
    <property type="entry name" value="Alpha/beta_knot_MTases"/>
</dbReference>
<evidence type="ECO:0000313" key="6">
    <source>
        <dbReference type="Proteomes" id="UP001596022"/>
    </source>
</evidence>
<name>A0ABV9GJ86_9BACL</name>
<evidence type="ECO:0000313" key="5">
    <source>
        <dbReference type="EMBL" id="MFC4618203.1"/>
    </source>
</evidence>
<dbReference type="GO" id="GO:0032259">
    <property type="term" value="P:methylation"/>
    <property type="evidence" value="ECO:0007669"/>
    <property type="project" value="UniProtKB-KW"/>
</dbReference>
<feature type="domain" description="RNA 2-O ribose methyltransferase substrate binding" evidence="4">
    <location>
        <begin position="31"/>
        <end position="98"/>
    </location>
</feature>
<dbReference type="InterPro" id="IPR051259">
    <property type="entry name" value="rRNA_Methyltransferase"/>
</dbReference>
<dbReference type="InterPro" id="IPR013123">
    <property type="entry name" value="SpoU_subst-bd"/>
</dbReference>
<sequence>MKQIQSQQNPKFKEWRKLKQRKWREKTGRYLVEGEHLVQEALNAGGIVETLLVNEAGSFSSWSGDTDIYQLSPPLFQLLADTETPQGVLAVCRVSKESHTKAGRRFLLIDGVQDPGNLGTMIRTADAAGIDQVYLGTGCVDLFNDKVLRSAQGSHFHLPVIRKHLPAVIADLHEREIPVYGTSLDGIPLGAVTRPVPAFAIILGNEGSGVDPELLKLTDANIKIPMYGQAESLNVAVAAGILMYVLRGL</sequence>
<keyword evidence="3" id="KW-0808">Transferase</keyword>
<evidence type="ECO:0000256" key="3">
    <source>
        <dbReference type="ARBA" id="ARBA00022679"/>
    </source>
</evidence>
<dbReference type="SMART" id="SM00967">
    <property type="entry name" value="SpoU_sub_bind"/>
    <property type="match status" value="1"/>
</dbReference>
<dbReference type="EMBL" id="JBHSFW010000001">
    <property type="protein sequence ID" value="MFC4618203.1"/>
    <property type="molecule type" value="Genomic_DNA"/>
</dbReference>
<evidence type="ECO:0000259" key="4">
    <source>
        <dbReference type="SMART" id="SM00967"/>
    </source>
</evidence>
<dbReference type="SUPFAM" id="SSF75217">
    <property type="entry name" value="alpha/beta knot"/>
    <property type="match status" value="1"/>
</dbReference>
<organism evidence="5 6">
    <name type="scientific">Camelliibacillus cellulosilyticus</name>
    <dbReference type="NCBI Taxonomy" id="2174486"/>
    <lineage>
        <taxon>Bacteria</taxon>
        <taxon>Bacillati</taxon>
        <taxon>Bacillota</taxon>
        <taxon>Bacilli</taxon>
        <taxon>Bacillales</taxon>
        <taxon>Sporolactobacillaceae</taxon>
        <taxon>Camelliibacillus</taxon>
    </lineage>
</organism>
<dbReference type="Pfam" id="PF00588">
    <property type="entry name" value="SpoU_methylase"/>
    <property type="match status" value="1"/>
</dbReference>